<reference evidence="3" key="1">
    <citation type="submission" date="2020-01" db="EMBL/GenBank/DDBJ databases">
        <title>Draft genome sequence of the Termite Coptotermes fromosanus.</title>
        <authorList>
            <person name="Itakura S."/>
            <person name="Yosikawa Y."/>
            <person name="Umezawa K."/>
        </authorList>
    </citation>
    <scope>NUCLEOTIDE SEQUENCE [LARGE SCALE GENOMIC DNA]</scope>
</reference>
<gene>
    <name evidence="2" type="ORF">Cfor_09291</name>
</gene>
<accession>A0A6L2QDW7</accession>
<organism evidence="2 3">
    <name type="scientific">Coptotermes formosanus</name>
    <name type="common">Formosan subterranean termite</name>
    <dbReference type="NCBI Taxonomy" id="36987"/>
    <lineage>
        <taxon>Eukaryota</taxon>
        <taxon>Metazoa</taxon>
        <taxon>Ecdysozoa</taxon>
        <taxon>Arthropoda</taxon>
        <taxon>Hexapoda</taxon>
        <taxon>Insecta</taxon>
        <taxon>Pterygota</taxon>
        <taxon>Neoptera</taxon>
        <taxon>Polyneoptera</taxon>
        <taxon>Dictyoptera</taxon>
        <taxon>Blattodea</taxon>
        <taxon>Blattoidea</taxon>
        <taxon>Termitoidae</taxon>
        <taxon>Rhinotermitidae</taxon>
        <taxon>Coptotermes</taxon>
    </lineage>
</organism>
<comment type="caution">
    <text evidence="2">The sequence shown here is derived from an EMBL/GenBank/DDBJ whole genome shotgun (WGS) entry which is preliminary data.</text>
</comment>
<evidence type="ECO:0000313" key="2">
    <source>
        <dbReference type="EMBL" id="GFG40357.1"/>
    </source>
</evidence>
<dbReference type="AlphaFoldDB" id="A0A6L2QDW7"/>
<dbReference type="InParanoid" id="A0A6L2QDW7"/>
<dbReference type="OrthoDB" id="8237254at2759"/>
<evidence type="ECO:0000313" key="3">
    <source>
        <dbReference type="Proteomes" id="UP000502823"/>
    </source>
</evidence>
<keyword evidence="3" id="KW-1185">Reference proteome</keyword>
<feature type="compositionally biased region" description="Polar residues" evidence="1">
    <location>
        <begin position="318"/>
        <end position="327"/>
    </location>
</feature>
<feature type="non-terminal residue" evidence="2">
    <location>
        <position position="1"/>
    </location>
</feature>
<name>A0A6L2QDW7_COPFO</name>
<feature type="region of interest" description="Disordered" evidence="1">
    <location>
        <begin position="306"/>
        <end position="370"/>
    </location>
</feature>
<evidence type="ECO:0000256" key="1">
    <source>
        <dbReference type="SAM" id="MobiDB-lite"/>
    </source>
</evidence>
<dbReference type="EMBL" id="BLKM01001891">
    <property type="protein sequence ID" value="GFG40357.1"/>
    <property type="molecule type" value="Genomic_DNA"/>
</dbReference>
<proteinExistence type="predicted"/>
<dbReference type="Proteomes" id="UP000502823">
    <property type="component" value="Unassembled WGS sequence"/>
</dbReference>
<sequence>PSARAAQTGSATTTTVHSTSIIIIYRPLHNTMLRIEPAATATVGVSSITTHKCVNDLHSRCFNDEWLRSTFEPARTGRHGRRRHRTEFCGRQSVVCDLAANYPGRQTCLPSLFATTITVSTPLVSPSISTKCLHDNQNFHAVAFTVDSVHTCCFVYGHHRYCSDTSAVDSSVTNSISVVSRSSDAAGTTNSSSRTVGYRPSTTCSDLEGTEDIGMVLRRSLVAGISGSAAINLTRDIPGKGFIRSQVPLLPQRPNGQGAYKCSSALCLRSVSAGCRTKAGTTDASVRVCGSSGGVLHRCDERHCTSQRWRRGGRETEQGQSTETQGASVGGRPGTHVLPRPVESTPIQETTTSISAASCTVGDKQESEGRRGPTVLQKSLFCCPTNIPTALTNLAYGLSEGISLQPLTTLQRRLYDNQNNCDTAEMLANARSKATGSSTVKLQDYILGEDSRHVHSNRRQNLNPEEALFPFIPRLSSMKAFVTVLRYYVSFMILLLEIFKPERTRSEQSVHLYSYGREEKNRSVMLNVSARLGYVCKTGARNWRSSFVWGP</sequence>
<protein>
    <submittedName>
        <fullName evidence="2">Uncharacterized protein</fullName>
    </submittedName>
</protein>
<feature type="compositionally biased region" description="Polar residues" evidence="1">
    <location>
        <begin position="345"/>
        <end position="358"/>
    </location>
</feature>